<accession>A0A9X1C9X4</accession>
<dbReference type="NCBIfam" id="NF037970">
    <property type="entry name" value="vanZ_1"/>
    <property type="match status" value="1"/>
</dbReference>
<proteinExistence type="predicted"/>
<dbReference type="PANTHER" id="PTHR28008">
    <property type="entry name" value="DOMAIN PROTEIN, PUTATIVE (AFU_ORTHOLOGUE AFUA_3G10980)-RELATED"/>
    <property type="match status" value="1"/>
</dbReference>
<feature type="domain" description="VanZ-like" evidence="2">
    <location>
        <begin position="2"/>
        <end position="122"/>
    </location>
</feature>
<gene>
    <name evidence="3" type="ORF">J2Z64_000090</name>
</gene>
<keyword evidence="1" id="KW-0812">Transmembrane</keyword>
<protein>
    <submittedName>
        <fullName evidence="3">VanZ family protein</fullName>
    </submittedName>
</protein>
<name>A0A9X1C9X4_9BACI</name>
<dbReference type="AlphaFoldDB" id="A0A9X1C9X4"/>
<organism evidence="3 4">
    <name type="scientific">Oceanobacillus polygoni</name>
    <dbReference type="NCBI Taxonomy" id="1235259"/>
    <lineage>
        <taxon>Bacteria</taxon>
        <taxon>Bacillati</taxon>
        <taxon>Bacillota</taxon>
        <taxon>Bacilli</taxon>
        <taxon>Bacillales</taxon>
        <taxon>Bacillaceae</taxon>
        <taxon>Oceanobacillus</taxon>
    </lineage>
</organism>
<evidence type="ECO:0000313" key="3">
    <source>
        <dbReference type="EMBL" id="MBP2075879.1"/>
    </source>
</evidence>
<evidence type="ECO:0000313" key="4">
    <source>
        <dbReference type="Proteomes" id="UP001138793"/>
    </source>
</evidence>
<evidence type="ECO:0000256" key="1">
    <source>
        <dbReference type="SAM" id="Phobius"/>
    </source>
</evidence>
<keyword evidence="1" id="KW-1133">Transmembrane helix</keyword>
<keyword evidence="1" id="KW-0472">Membrane</keyword>
<dbReference type="RefSeq" id="WP_187773661.1">
    <property type="nucleotide sequence ID" value="NZ_JAGGMB010000001.1"/>
</dbReference>
<dbReference type="PANTHER" id="PTHR28008:SF1">
    <property type="entry name" value="DOMAIN PROTEIN, PUTATIVE (AFU_ORTHOLOGUE AFUA_3G10980)-RELATED"/>
    <property type="match status" value="1"/>
</dbReference>
<dbReference type="EMBL" id="JAGGMB010000001">
    <property type="protein sequence ID" value="MBP2075879.1"/>
    <property type="molecule type" value="Genomic_DNA"/>
</dbReference>
<sequence>MFLVVLWMVFILIETCTNDVHAFIHEFSVSFTFQPKPVWQDFTLFYPIEQISEFEVVAHFLLFFGLTLLLADINVRLRTTILISVSYAILTEFLQMYFNRGAELYDIMANIMGIMVAVCIIGVYRVVSRHGEVT</sequence>
<reference evidence="3" key="1">
    <citation type="submission" date="2021-03" db="EMBL/GenBank/DDBJ databases">
        <title>Genomic Encyclopedia of Type Strains, Phase IV (KMG-IV): sequencing the most valuable type-strain genomes for metagenomic binning, comparative biology and taxonomic classification.</title>
        <authorList>
            <person name="Goeker M."/>
        </authorList>
    </citation>
    <scope>NUCLEOTIDE SEQUENCE</scope>
    <source>
        <strain evidence="3">DSM 107338</strain>
    </source>
</reference>
<comment type="caution">
    <text evidence="3">The sequence shown here is derived from an EMBL/GenBank/DDBJ whole genome shotgun (WGS) entry which is preliminary data.</text>
</comment>
<evidence type="ECO:0000259" key="2">
    <source>
        <dbReference type="Pfam" id="PF04892"/>
    </source>
</evidence>
<dbReference type="Proteomes" id="UP001138793">
    <property type="component" value="Unassembled WGS sequence"/>
</dbReference>
<dbReference type="InterPro" id="IPR006976">
    <property type="entry name" value="VanZ-like"/>
</dbReference>
<keyword evidence="4" id="KW-1185">Reference proteome</keyword>
<feature type="transmembrane region" description="Helical" evidence="1">
    <location>
        <begin position="104"/>
        <end position="127"/>
    </location>
</feature>
<feature type="transmembrane region" description="Helical" evidence="1">
    <location>
        <begin position="56"/>
        <end position="73"/>
    </location>
</feature>
<feature type="transmembrane region" description="Helical" evidence="1">
    <location>
        <begin position="80"/>
        <end position="98"/>
    </location>
</feature>
<dbReference type="Pfam" id="PF04892">
    <property type="entry name" value="VanZ"/>
    <property type="match status" value="1"/>
</dbReference>